<dbReference type="EMBL" id="CP034671">
    <property type="protein sequence ID" value="QFZ93304.2"/>
    <property type="molecule type" value="Genomic_DNA"/>
</dbReference>
<protein>
    <recommendedName>
        <fullName evidence="2">VWFA domain-containing protein</fullName>
    </recommendedName>
</protein>
<evidence type="ECO:0000313" key="1">
    <source>
        <dbReference type="EMBL" id="QFZ93304.2"/>
    </source>
</evidence>
<organism evidence="1">
    <name type="scientific">Synechococcus elongatus PCC 11802</name>
    <dbReference type="NCBI Taxonomy" id="2283154"/>
    <lineage>
        <taxon>Bacteria</taxon>
        <taxon>Bacillati</taxon>
        <taxon>Cyanobacteriota</taxon>
        <taxon>Cyanophyceae</taxon>
        <taxon>Synechococcales</taxon>
        <taxon>Synechococcaceae</taxon>
        <taxon>Synechococcus</taxon>
    </lineage>
</organism>
<dbReference type="AlphaFoldDB" id="A0AAT9K0F3"/>
<proteinExistence type="predicted"/>
<reference evidence="1" key="1">
    <citation type="submission" date="2024-01" db="EMBL/GenBank/DDBJ databases">
        <title>Synechococcus elongatus PCC 11802, a close yet different native of Synechococcus elongatus PCC 11801.</title>
        <authorList>
            <person name="Jaiswal D."/>
            <person name="Sengupta A."/>
            <person name="Sengupta S."/>
            <person name="Pakrasi H.B."/>
            <person name="Wangikar P."/>
        </authorList>
    </citation>
    <scope>NUCLEOTIDE SEQUENCE</scope>
    <source>
        <strain evidence="1">PCC 11802</strain>
    </source>
</reference>
<name>A0AAT9K0F3_SYNEL</name>
<dbReference type="RefSeq" id="WP_208678762.1">
    <property type="nucleotide sequence ID" value="NZ_CP034671.2"/>
</dbReference>
<sequence>MTPQRPLLRTMIDNCLAKGNPQRIGLGLLLLLVAVGCSRGQSLTCIPDNNEAKSQTASTQESADPFANVQVNVGVDGSGSMFGYVGKPGGRYSSTIDALSTLFGSKGLKVNYWRLGANDKTKAPQPITANQFLLARTPGFYCNGENAPFECVSSTLGQMYELPTPPKPPGTTEAENLSILITDLEPDSGAVTSLTTKLSAILRDKPNYKVLLLGLRSEYNGPVYPAQEKAFKEFYYSTAGRSIDEEGRPFYLLISGPSPAVDGLVSALRQLPMDASKAFRAVEFSGQAAKPLLIDPAASLQAQPSSCLSEVASLSGSGPKNRDEWLLVRADSRCQDNPLPVTLVSQESVQFVGANLPPEAIAINDASKTLRAPQVKVQKVSADRGRLQLDLAVRQDGTSRGGPLTLAVDRRSLNEALWKDWNSTVTNPAGPRTQNLMLFIGGMETAVQQQDQPAAKFCFGFQPAPGVSKQSLTFPNLFAGLIASSQQLSDRLFPGGLRVGWP</sequence>
<accession>A0AAT9K0F3</accession>
<evidence type="ECO:0008006" key="2">
    <source>
        <dbReference type="Google" id="ProtNLM"/>
    </source>
</evidence>
<gene>
    <name evidence="1" type="ORF">EKO22_07460</name>
</gene>